<dbReference type="InterPro" id="IPR027417">
    <property type="entry name" value="P-loop_NTPase"/>
</dbReference>
<dbReference type="InterPro" id="IPR011990">
    <property type="entry name" value="TPR-like_helical_dom_sf"/>
</dbReference>
<dbReference type="Pfam" id="PF13424">
    <property type="entry name" value="TPR_12"/>
    <property type="match status" value="1"/>
</dbReference>
<comment type="caution">
    <text evidence="2">The sequence shown here is derived from an EMBL/GenBank/DDBJ whole genome shotgun (WGS) entry which is preliminary data.</text>
</comment>
<dbReference type="PRINTS" id="PR00364">
    <property type="entry name" value="DISEASERSIST"/>
</dbReference>
<proteinExistence type="predicted"/>
<evidence type="ECO:0000259" key="1">
    <source>
        <dbReference type="Pfam" id="PF25872"/>
    </source>
</evidence>
<gene>
    <name evidence="2" type="ORF">HNR61_001073</name>
</gene>
<protein>
    <submittedName>
        <fullName evidence="2">Putative ATPase</fullName>
    </submittedName>
</protein>
<reference evidence="2 3" key="1">
    <citation type="submission" date="2020-08" db="EMBL/GenBank/DDBJ databases">
        <title>Genomic Encyclopedia of Type Strains, Phase IV (KMG-IV): sequencing the most valuable type-strain genomes for metagenomic binning, comparative biology and taxonomic classification.</title>
        <authorList>
            <person name="Goeker M."/>
        </authorList>
    </citation>
    <scope>NUCLEOTIDE SEQUENCE [LARGE SCALE GENOMIC DNA]</scope>
    <source>
        <strain evidence="2 3">DSM 44197</strain>
    </source>
</reference>
<evidence type="ECO:0000313" key="3">
    <source>
        <dbReference type="Proteomes" id="UP000572680"/>
    </source>
</evidence>
<dbReference type="Proteomes" id="UP000572680">
    <property type="component" value="Unassembled WGS sequence"/>
</dbReference>
<dbReference type="PANTHER" id="PTHR47691:SF3">
    <property type="entry name" value="HTH-TYPE TRANSCRIPTIONAL REGULATOR RV0890C-RELATED"/>
    <property type="match status" value="1"/>
</dbReference>
<dbReference type="Gene3D" id="3.40.50.300">
    <property type="entry name" value="P-loop containing nucleotide triphosphate hydrolases"/>
    <property type="match status" value="1"/>
</dbReference>
<dbReference type="SUPFAM" id="SSF52540">
    <property type="entry name" value="P-loop containing nucleoside triphosphate hydrolases"/>
    <property type="match status" value="1"/>
</dbReference>
<organism evidence="2 3">
    <name type="scientific">Actinomadura namibiensis</name>
    <dbReference type="NCBI Taxonomy" id="182080"/>
    <lineage>
        <taxon>Bacteria</taxon>
        <taxon>Bacillati</taxon>
        <taxon>Actinomycetota</taxon>
        <taxon>Actinomycetes</taxon>
        <taxon>Streptosporangiales</taxon>
        <taxon>Thermomonosporaceae</taxon>
        <taxon>Actinomadura</taxon>
    </lineage>
</organism>
<dbReference type="Gene3D" id="1.25.40.10">
    <property type="entry name" value="Tetratricopeptide repeat domain"/>
    <property type="match status" value="1"/>
</dbReference>
<dbReference type="AlphaFoldDB" id="A0A7W3LJW2"/>
<keyword evidence="3" id="KW-1185">Reference proteome</keyword>
<accession>A0A7W3LJW2</accession>
<name>A0A7W3LJW2_ACTNM</name>
<dbReference type="RefSeq" id="WP_182841895.1">
    <property type="nucleotide sequence ID" value="NZ_BAAALP010000013.1"/>
</dbReference>
<dbReference type="PANTHER" id="PTHR47691">
    <property type="entry name" value="REGULATOR-RELATED"/>
    <property type="match status" value="1"/>
</dbReference>
<dbReference type="InterPro" id="IPR058852">
    <property type="entry name" value="HTH_77"/>
</dbReference>
<feature type="domain" description="Winged helix-turn-helix" evidence="1">
    <location>
        <begin position="274"/>
        <end position="341"/>
    </location>
</feature>
<dbReference type="EMBL" id="JACJIA010000001">
    <property type="protein sequence ID" value="MBA8949475.1"/>
    <property type="molecule type" value="Genomic_DNA"/>
</dbReference>
<evidence type="ECO:0000313" key="2">
    <source>
        <dbReference type="EMBL" id="MBA8949475.1"/>
    </source>
</evidence>
<sequence>MDGSWRPHGGLPPEPSTFVGRERELRRVRDALAAARLVTLTGPGGVGKTRVALRAARDAAAAFPDGVRLVELSGLRDPGLLADTVAACLGVRDGLAPIPVDLLAGGLRERRLLLVLDTCEHLVGAAADLARALLAGCPEVRVLATSRQPLDVLGERVLPVPPLAVPVSGPAGDDAPAGSGDAVALFAARAAEAVPGFAVTRANRADVELLCRRLDGIPLAIELAAVRLRTLSLEQLMRRLDLLFWTLGDGPSEEARHQTLRTTVGWSHELCAPHERLLWARLSVFAGGFDLTMAEDVCADDRLDRVSVVARLVGLVDKSIVQRAGPDRYVMLDTVREYGAAWLELVEDVRPLRRRHRDCVLRLAEAAAGRWLTGDYLDWVRRLEAERDNVRAALDHSLSVPGERATGVRLLNALWHVWIGRSRFAEGRHWMDRALAVTGEATPGRVGLLWRNAVFRVSQGDREAAHALLAEGLKLAERAGDRPGYARVQRTLGMAATFLGDRAGAERAFAEALPIFEAAGLTRDLVVHRLLRAFLHIRDGEPGPGAAECAAGLALLADQPGEPWARGWFSYMNALAHWFAGDVESCAAHLMPALEMFHRMRDPVGVTHCFEVLGWVLARRRRYAEGAILLGAASRYPARTGVPHLGDRALAAQHRRLEEQARAALGAEAFERHHRRGRTLTPEEAVRFAHRGGFGAGDRYRA</sequence>
<dbReference type="Pfam" id="PF25872">
    <property type="entry name" value="HTH_77"/>
    <property type="match status" value="1"/>
</dbReference>
<dbReference type="SUPFAM" id="SSF48452">
    <property type="entry name" value="TPR-like"/>
    <property type="match status" value="1"/>
</dbReference>